<dbReference type="AlphaFoldDB" id="A0A5K1VBZ2"/>
<gene>
    <name evidence="1" type="ORF">CL6EHI_096300</name>
</gene>
<evidence type="ECO:0000313" key="1">
    <source>
        <dbReference type="EMBL" id="GAT93027.1"/>
    </source>
</evidence>
<evidence type="ECO:0000313" key="2">
    <source>
        <dbReference type="Proteomes" id="UP000078387"/>
    </source>
</evidence>
<organism evidence="1 2">
    <name type="scientific">Entamoeba histolytica</name>
    <dbReference type="NCBI Taxonomy" id="5759"/>
    <lineage>
        <taxon>Eukaryota</taxon>
        <taxon>Amoebozoa</taxon>
        <taxon>Evosea</taxon>
        <taxon>Archamoebae</taxon>
        <taxon>Mastigamoebida</taxon>
        <taxon>Entamoebidae</taxon>
        <taxon>Entamoeba</taxon>
    </lineage>
</organism>
<comment type="caution">
    <text evidence="1">The sequence shown here is derived from an EMBL/GenBank/DDBJ whole genome shotgun (WGS) entry which is preliminary data.</text>
</comment>
<dbReference type="VEuPathDB" id="AmoebaDB:EHI8A_007140"/>
<dbReference type="VEuPathDB" id="AmoebaDB:EHI5A_008660"/>
<dbReference type="Proteomes" id="UP000078387">
    <property type="component" value="Unassembled WGS sequence"/>
</dbReference>
<name>A0A5K1VBZ2_ENTHI</name>
<dbReference type="VEuPathDB" id="AmoebaDB:KM1_006010"/>
<dbReference type="VEuPathDB" id="AmoebaDB:EHI_096300"/>
<accession>A0A5K1VBZ2</accession>
<proteinExistence type="predicted"/>
<protein>
    <submittedName>
        <fullName evidence="1">Uncharacterized protein</fullName>
    </submittedName>
</protein>
<reference evidence="1 2" key="1">
    <citation type="submission" date="2016-05" db="EMBL/GenBank/DDBJ databases">
        <title>First whole genome sequencing of Entamoeba histolytica HM1:IMSS-clone-6.</title>
        <authorList>
            <person name="Mukherjee Avik.K."/>
            <person name="Izumyama S."/>
            <person name="Nakada-Tsukui K."/>
            <person name="Nozaki T."/>
        </authorList>
    </citation>
    <scope>NUCLEOTIDE SEQUENCE [LARGE SCALE GENOMIC DNA]</scope>
    <source>
        <strain evidence="1 2">HM1:IMSS clone 6</strain>
    </source>
</reference>
<sequence>MFLNFLQLKTENLKSELVMTITEWVILLFSVSCLSENIVCSSLMQIQNKKAKIIFRNGCNIQTINNSSIEFIGNGIINKVIHSTIVSHNYFISIFESEFSSIEIINGIVLIGSNENKSNNISFTEITLINSSLLFSNTTTDSIINVDTLNIHGNVSLKEIIIGDSYDIEIHNLCIVGIPIVVFKSYSVLLKWFNTTSICGFYRVLQNKNQIVYSQEGSYFETQSQIQCISRCSRNKIWFGKLIEIERNLCNLNNQVSIVELNCNILYNSSMLQNIVFNSSLIIRKGLLHQIHDIHIQQLILQSPDISYIEFFNDTISTVIIDNPEIIISLYYTNITVFQTFNSYINFFDNSSLIQRLELYNSVLINKNLTSFINDVVIFIRNSSFSIDGIVVDIMRIKSLSNASLFNVSNIYTKSLTINSLSIDYLVNITSNLVTLIDSKIKTKIKNVHAQTINIIHSSIFYFRKNTI</sequence>
<dbReference type="VEuPathDB" id="AmoebaDB:EHI7A_001800"/>
<dbReference type="EMBL" id="BDEQ01000001">
    <property type="protein sequence ID" value="GAT93027.1"/>
    <property type="molecule type" value="Genomic_DNA"/>
</dbReference>